<feature type="compositionally biased region" description="Basic residues" evidence="1">
    <location>
        <begin position="1"/>
        <end position="40"/>
    </location>
</feature>
<evidence type="ECO:0000256" key="1">
    <source>
        <dbReference type="SAM" id="MobiDB-lite"/>
    </source>
</evidence>
<dbReference type="OrthoDB" id="10365155at2759"/>
<proteinExistence type="predicted"/>
<dbReference type="EMBL" id="GL732549">
    <property type="protein sequence ID" value="EFX79985.1"/>
    <property type="molecule type" value="Genomic_DNA"/>
</dbReference>
<reference evidence="2 3" key="1">
    <citation type="journal article" date="2011" name="Science">
        <title>The ecoresponsive genome of Daphnia pulex.</title>
        <authorList>
            <person name="Colbourne J.K."/>
            <person name="Pfrender M.E."/>
            <person name="Gilbert D."/>
            <person name="Thomas W.K."/>
            <person name="Tucker A."/>
            <person name="Oakley T.H."/>
            <person name="Tokishita S."/>
            <person name="Aerts A."/>
            <person name="Arnold G.J."/>
            <person name="Basu M.K."/>
            <person name="Bauer D.J."/>
            <person name="Caceres C.E."/>
            <person name="Carmel L."/>
            <person name="Casola C."/>
            <person name="Choi J.H."/>
            <person name="Detter J.C."/>
            <person name="Dong Q."/>
            <person name="Dusheyko S."/>
            <person name="Eads B.D."/>
            <person name="Frohlich T."/>
            <person name="Geiler-Samerotte K.A."/>
            <person name="Gerlach D."/>
            <person name="Hatcher P."/>
            <person name="Jogdeo S."/>
            <person name="Krijgsveld J."/>
            <person name="Kriventseva E.V."/>
            <person name="Kultz D."/>
            <person name="Laforsch C."/>
            <person name="Lindquist E."/>
            <person name="Lopez J."/>
            <person name="Manak J.R."/>
            <person name="Muller J."/>
            <person name="Pangilinan J."/>
            <person name="Patwardhan R.P."/>
            <person name="Pitluck S."/>
            <person name="Pritham E.J."/>
            <person name="Rechtsteiner A."/>
            <person name="Rho M."/>
            <person name="Rogozin I.B."/>
            <person name="Sakarya O."/>
            <person name="Salamov A."/>
            <person name="Schaack S."/>
            <person name="Shapiro H."/>
            <person name="Shiga Y."/>
            <person name="Skalitzky C."/>
            <person name="Smith Z."/>
            <person name="Souvorov A."/>
            <person name="Sung W."/>
            <person name="Tang Z."/>
            <person name="Tsuchiya D."/>
            <person name="Tu H."/>
            <person name="Vos H."/>
            <person name="Wang M."/>
            <person name="Wolf Y.I."/>
            <person name="Yamagata H."/>
            <person name="Yamada T."/>
            <person name="Ye Y."/>
            <person name="Shaw J.R."/>
            <person name="Andrews J."/>
            <person name="Crease T.J."/>
            <person name="Tang H."/>
            <person name="Lucas S.M."/>
            <person name="Robertson H.M."/>
            <person name="Bork P."/>
            <person name="Koonin E.V."/>
            <person name="Zdobnov E.M."/>
            <person name="Grigoriev I.V."/>
            <person name="Lynch M."/>
            <person name="Boore J.L."/>
        </authorList>
    </citation>
    <scope>NUCLEOTIDE SEQUENCE [LARGE SCALE GENOMIC DNA]</scope>
</reference>
<name>E9GKF9_DAPPU</name>
<dbReference type="HOGENOM" id="CLU_1653887_0_0_1"/>
<dbReference type="Proteomes" id="UP000000305">
    <property type="component" value="Unassembled WGS sequence"/>
</dbReference>
<protein>
    <submittedName>
        <fullName evidence="2">Uncharacterized protein</fullName>
    </submittedName>
</protein>
<dbReference type="KEGG" id="dpx:DAPPUDRAFT_103827"/>
<accession>E9GKF9</accession>
<feature type="region of interest" description="Disordered" evidence="1">
    <location>
        <begin position="1"/>
        <end position="41"/>
    </location>
</feature>
<gene>
    <name evidence="2" type="ORF">DAPPUDRAFT_103827</name>
</gene>
<organism evidence="2 3">
    <name type="scientific">Daphnia pulex</name>
    <name type="common">Water flea</name>
    <dbReference type="NCBI Taxonomy" id="6669"/>
    <lineage>
        <taxon>Eukaryota</taxon>
        <taxon>Metazoa</taxon>
        <taxon>Ecdysozoa</taxon>
        <taxon>Arthropoda</taxon>
        <taxon>Crustacea</taxon>
        <taxon>Branchiopoda</taxon>
        <taxon>Diplostraca</taxon>
        <taxon>Cladocera</taxon>
        <taxon>Anomopoda</taxon>
        <taxon>Daphniidae</taxon>
        <taxon>Daphnia</taxon>
    </lineage>
</organism>
<dbReference type="AlphaFoldDB" id="E9GKF9"/>
<evidence type="ECO:0000313" key="2">
    <source>
        <dbReference type="EMBL" id="EFX79985.1"/>
    </source>
</evidence>
<keyword evidence="3" id="KW-1185">Reference proteome</keyword>
<dbReference type="InParanoid" id="E9GKF9"/>
<sequence length="160" mass="18162">MSGKPNLKKKKTFDRRKNSHFTKKKLARDKRKANARRIKRNPLNLPFVSRYGDFKEEKNKKLAIKAVNKVSKMKGLFNKNPVEESETDLPPHNGNEIEQKYSSTPANDIMSMDSCASKVLLSCLASEPKLEPQSETDASLLTKRLLTVKNIAPETFKSLT</sequence>
<evidence type="ECO:0000313" key="3">
    <source>
        <dbReference type="Proteomes" id="UP000000305"/>
    </source>
</evidence>
<feature type="region of interest" description="Disordered" evidence="1">
    <location>
        <begin position="78"/>
        <end position="100"/>
    </location>
</feature>